<comment type="function">
    <text evidence="1">Plays a role in synthesis, processing and/or stability of 23S rRNA.</text>
</comment>
<comment type="similarity">
    <text evidence="2">Belongs to the DUF177 domain family.</text>
</comment>
<dbReference type="GO" id="GO:0005829">
    <property type="term" value="C:cytosol"/>
    <property type="evidence" value="ECO:0007669"/>
    <property type="project" value="TreeGrafter"/>
</dbReference>
<dbReference type="PANTHER" id="PTHR38099:SF1">
    <property type="entry name" value="LARGE RIBOSOMAL RNA SUBUNIT ACCUMULATION PROTEIN YCED"/>
    <property type="match status" value="1"/>
</dbReference>
<evidence type="ECO:0000256" key="4">
    <source>
        <dbReference type="ARBA" id="ARBA00022517"/>
    </source>
</evidence>
<sequence length="179" mass="20415">MQIIMLEQQLIDSLDFANRNQEVQGEIALSSMPRLWDVLAHSNDCVESSREKISYVLRGFHDKNGRPMLEIEVEGSCQLRCQRCLEAIIYPLKMSSQLHLVDRCDWDEFSCEKEDADSIPANNQLDVIALLEDEILLNLPFAPMHVAGTCRSVMEGYLVGEEDRVKENPFAVLSGMKKR</sequence>
<evidence type="ECO:0000256" key="1">
    <source>
        <dbReference type="ARBA" id="ARBA00002868"/>
    </source>
</evidence>
<accession>A0A2X0R8K9</accession>
<evidence type="ECO:0000256" key="5">
    <source>
        <dbReference type="ARBA" id="ARBA00031841"/>
    </source>
</evidence>
<dbReference type="InterPro" id="IPR003772">
    <property type="entry name" value="YceD"/>
</dbReference>
<evidence type="ECO:0000256" key="2">
    <source>
        <dbReference type="ARBA" id="ARBA00010740"/>
    </source>
</evidence>
<gene>
    <name evidence="6" type="ORF">NITFAB_2015</name>
</gene>
<organism evidence="6">
    <name type="scientific">Candidatus Nitrotoga fabula</name>
    <dbReference type="NCBI Taxonomy" id="2182327"/>
    <lineage>
        <taxon>Bacteria</taxon>
        <taxon>Pseudomonadati</taxon>
        <taxon>Pseudomonadota</taxon>
        <taxon>Betaproteobacteria</taxon>
        <taxon>Nitrosomonadales</taxon>
        <taxon>Gallionellaceae</taxon>
        <taxon>Candidatus Nitrotoga</taxon>
    </lineage>
</organism>
<proteinExistence type="inferred from homology"/>
<protein>
    <recommendedName>
        <fullName evidence="3">Large ribosomal RNA subunit accumulation protein YceD</fullName>
    </recommendedName>
    <alternativeName>
        <fullName evidence="5">23S rRNA accumulation protein YceD</fullName>
    </alternativeName>
</protein>
<keyword evidence="4" id="KW-0690">Ribosome biogenesis</keyword>
<reference evidence="6" key="1">
    <citation type="submission" date="2018-05" db="EMBL/GenBank/DDBJ databases">
        <authorList>
            <person name="Lanie J.A."/>
            <person name="Ng W.-L."/>
            <person name="Kazmierczak K.M."/>
            <person name="Andrzejewski T.M."/>
            <person name="Davidsen T.M."/>
            <person name="Wayne K.J."/>
            <person name="Tettelin H."/>
            <person name="Glass J.I."/>
            <person name="Rusch D."/>
            <person name="Podicherti R."/>
            <person name="Tsui H.-C.T."/>
            <person name="Winkler M.E."/>
        </authorList>
    </citation>
    <scope>NUCLEOTIDE SEQUENCE</scope>
    <source>
        <strain evidence="6">KNB</strain>
    </source>
</reference>
<dbReference type="Pfam" id="PF02620">
    <property type="entry name" value="YceD"/>
    <property type="match status" value="1"/>
</dbReference>
<dbReference type="AlphaFoldDB" id="A0A2X0R8K9"/>
<dbReference type="InterPro" id="IPR039255">
    <property type="entry name" value="YceD_bac"/>
</dbReference>
<name>A0A2X0R8K9_9PROT</name>
<dbReference type="EMBL" id="LS423452">
    <property type="protein sequence ID" value="SPS06422.1"/>
    <property type="molecule type" value="Genomic_DNA"/>
</dbReference>
<evidence type="ECO:0000313" key="6">
    <source>
        <dbReference type="EMBL" id="SPS06422.1"/>
    </source>
</evidence>
<dbReference type="GO" id="GO:0042254">
    <property type="term" value="P:ribosome biogenesis"/>
    <property type="evidence" value="ECO:0007669"/>
    <property type="project" value="UniProtKB-KW"/>
</dbReference>
<evidence type="ECO:0000256" key="3">
    <source>
        <dbReference type="ARBA" id="ARBA00015716"/>
    </source>
</evidence>
<dbReference type="PANTHER" id="PTHR38099">
    <property type="entry name" value="LARGE RIBOSOMAL RNA SUBUNIT ACCUMULATION PROTEIN YCED"/>
    <property type="match status" value="1"/>
</dbReference>